<evidence type="ECO:0000313" key="1">
    <source>
        <dbReference type="EMBL" id="GCB94511.1"/>
    </source>
</evidence>
<sequence>MCNVRLSENEWQRLHAAAHSTHTSLPAYLVRSGLAAAEDAQNTAAAVASRREMVAELFTARRHLGQVGRNLNQVAKALNSGAWPPELDVVLAATNRAVRRVQDAADQLLAQSQD</sequence>
<evidence type="ECO:0000313" key="2">
    <source>
        <dbReference type="Proteomes" id="UP000288351"/>
    </source>
</evidence>
<accession>A0A401RA44</accession>
<proteinExistence type="predicted"/>
<gene>
    <name evidence="1" type="ORF">SALB_07311</name>
</gene>
<reference evidence="1 2" key="1">
    <citation type="journal article" date="2019" name="Microbiol. Resour. Announc.">
        <title>Draft Genome Sequence of the Most Traditional epsilon-Poly-l-Lysine Producer, Streptomyces albulus NBRC14147.</title>
        <authorList>
            <person name="Yamanaka K."/>
            <person name="Hamano Y."/>
        </authorList>
    </citation>
    <scope>NUCLEOTIDE SEQUENCE [LARGE SCALE GENOMIC DNA]</scope>
    <source>
        <strain evidence="1 2">NBRC 14147</strain>
    </source>
</reference>
<dbReference type="Proteomes" id="UP000288351">
    <property type="component" value="Unassembled WGS sequence"/>
</dbReference>
<protein>
    <recommendedName>
        <fullName evidence="3">Bacterial mobilisation domain-containing protein</fullName>
    </recommendedName>
</protein>
<dbReference type="InterPro" id="IPR053842">
    <property type="entry name" value="NikA-like"/>
</dbReference>
<dbReference type="AlphaFoldDB" id="A0A401RA44"/>
<evidence type="ECO:0008006" key="3">
    <source>
        <dbReference type="Google" id="ProtNLM"/>
    </source>
</evidence>
<organism evidence="1 2">
    <name type="scientific">Streptomyces noursei</name>
    <name type="common">Streptomyces albulus</name>
    <dbReference type="NCBI Taxonomy" id="1971"/>
    <lineage>
        <taxon>Bacteria</taxon>
        <taxon>Bacillati</taxon>
        <taxon>Actinomycetota</taxon>
        <taxon>Actinomycetes</taxon>
        <taxon>Kitasatosporales</taxon>
        <taxon>Streptomycetaceae</taxon>
        <taxon>Streptomyces</taxon>
    </lineage>
</organism>
<name>A0A401RA44_STRNR</name>
<comment type="caution">
    <text evidence="1">The sequence shown here is derived from an EMBL/GenBank/DDBJ whole genome shotgun (WGS) entry which is preliminary data.</text>
</comment>
<dbReference type="EMBL" id="BHXC01000007">
    <property type="protein sequence ID" value="GCB94511.1"/>
    <property type="molecule type" value="Genomic_DNA"/>
</dbReference>
<dbReference type="Pfam" id="PF21983">
    <property type="entry name" value="NikA-like"/>
    <property type="match status" value="1"/>
</dbReference>